<keyword evidence="2" id="KW-0812">Transmembrane</keyword>
<feature type="transmembrane region" description="Helical" evidence="2">
    <location>
        <begin position="765"/>
        <end position="794"/>
    </location>
</feature>
<keyword evidence="2" id="KW-0472">Membrane</keyword>
<dbReference type="EMBL" id="WIXK01000005">
    <property type="protein sequence ID" value="MQY43166.1"/>
    <property type="molecule type" value="Genomic_DNA"/>
</dbReference>
<accession>A0A844B198</accession>
<evidence type="ECO:0000256" key="1">
    <source>
        <dbReference type="SAM" id="MobiDB-lite"/>
    </source>
</evidence>
<feature type="transmembrane region" description="Helical" evidence="2">
    <location>
        <begin position="220"/>
        <end position="243"/>
    </location>
</feature>
<feature type="transmembrane region" description="Helical" evidence="2">
    <location>
        <begin position="687"/>
        <end position="712"/>
    </location>
</feature>
<feature type="compositionally biased region" description="Basic and acidic residues" evidence="1">
    <location>
        <begin position="914"/>
        <end position="926"/>
    </location>
</feature>
<dbReference type="NCBIfam" id="TIGR04346">
    <property type="entry name" value="DotA_TraY"/>
    <property type="match status" value="1"/>
</dbReference>
<feature type="transmembrane region" description="Helical" evidence="2">
    <location>
        <begin position="180"/>
        <end position="200"/>
    </location>
</feature>
<evidence type="ECO:0000313" key="3">
    <source>
        <dbReference type="EMBL" id="MQY43166.1"/>
    </source>
</evidence>
<name>A0A844B198_9RHOB</name>
<reference evidence="3 4" key="1">
    <citation type="submission" date="2019-10" db="EMBL/GenBank/DDBJ databases">
        <title>Epibacterium sp. nov., isolated from seawater.</title>
        <authorList>
            <person name="Zhang X."/>
            <person name="Li N."/>
        </authorList>
    </citation>
    <scope>NUCLEOTIDE SEQUENCE [LARGE SCALE GENOMIC DNA]</scope>
    <source>
        <strain evidence="3 4">SM1969</strain>
    </source>
</reference>
<keyword evidence="4" id="KW-1185">Reference proteome</keyword>
<protein>
    <submittedName>
        <fullName evidence="3">DotA/TraY family protein</fullName>
    </submittedName>
</protein>
<feature type="transmembrane region" description="Helical" evidence="2">
    <location>
        <begin position="96"/>
        <end position="122"/>
    </location>
</feature>
<sequence length="926" mass="99242">MGTEGTFKEKGLMNKATAQAVWRYATRPEIIPRLRALGYHFGYFAYFLALVLRSARLLPANHPALMSQNIGRFGVKRLLAEAASHLKWSWAHLDQIMIFCAVVAGIVMIFVQLLIIAAMAVLDVRPAMASGGYFSTPSDNVSTDVVFIFLEQVFGPNLGVFEAASQPMGTPVYTALQAMLGFYSAATMVIAVIIVIYFVMTVVGEAAKTGTPFGRRFHSLWAPVRLVIALGLLVPLGSGLNSAQYLTLWVAKMGSGLGTQAWTTFVGSVTAGQNIVNKPAGESTSALVQRIFLNEVCAAAYNQAVASDTQEVKILQVTGRRTSVAPNFDNPSAMINAAWNAKDAVVLSWSRNPAGKKATDHTCGRISVSTTEFDVFADGTSVTLEEERWWWNLPLVGKDIEQRLGTVHQQIKEVYLKEIKRISDAVKPAAEAIAAYNIPVRKQPGYGDESTLEFIPELLKEVSEQTHENINLEILASYDSIAQAEYAKSDGYDVMVDRGWGAAGLWYGTLGTINQRYMDAVASAIPTLDILFQATDVESNERGALGKFFGVSRYRLPGQITGKIEETITHAANDFSGAIVDSVPEHSPLYKDARLEEANAAGETGWLSKTLIALVGSKHIYQLKDNPTLDPMVRLAAAGHGMLNRSFALLGLGTALSVGGAVSGSVAGALPATSGPAKAGVAFVGDLAAAAASLVFALAAIAMVAGIFLAYILPIIPFVYFAFAVMGWVLEIFEAIVAMPLWALAHLRIEEGGMPGPAALGGYQLLLMILLRPALIIFGLIGGYILFGAAVYFFSTLFNAATAITQSDIANNSIGAFGVFVYTIVYVFLVYNIALMCFKMIDDVPKGMLRWLGAGVSPFSDSRGDPINGSREVVAAGVVAGNQILGGIRGTASGGHKAFGENKRRKGNLAAGRDMNDDGPQRVRIE</sequence>
<organism evidence="3 4">
    <name type="scientific">Tritonibacter aquimaris</name>
    <dbReference type="NCBI Taxonomy" id="2663379"/>
    <lineage>
        <taxon>Bacteria</taxon>
        <taxon>Pseudomonadati</taxon>
        <taxon>Pseudomonadota</taxon>
        <taxon>Alphaproteobacteria</taxon>
        <taxon>Rhodobacterales</taxon>
        <taxon>Paracoccaceae</taxon>
        <taxon>Tritonibacter</taxon>
    </lineage>
</organism>
<feature type="transmembrane region" description="Helical" evidence="2">
    <location>
        <begin position="37"/>
        <end position="55"/>
    </location>
</feature>
<evidence type="ECO:0000313" key="4">
    <source>
        <dbReference type="Proteomes" id="UP000436694"/>
    </source>
</evidence>
<dbReference type="Proteomes" id="UP000436694">
    <property type="component" value="Unassembled WGS sequence"/>
</dbReference>
<feature type="region of interest" description="Disordered" evidence="1">
    <location>
        <begin position="892"/>
        <end position="926"/>
    </location>
</feature>
<keyword evidence="2" id="KW-1133">Transmembrane helix</keyword>
<dbReference type="InterPro" id="IPR027628">
    <property type="entry name" value="DotA_TraY"/>
</dbReference>
<gene>
    <name evidence="3" type="ORF">GG681_10990</name>
</gene>
<evidence type="ECO:0000256" key="2">
    <source>
        <dbReference type="SAM" id="Phobius"/>
    </source>
</evidence>
<proteinExistence type="predicted"/>
<dbReference type="AlphaFoldDB" id="A0A844B198"/>
<feature type="transmembrane region" description="Helical" evidence="2">
    <location>
        <begin position="814"/>
        <end position="838"/>
    </location>
</feature>
<feature type="transmembrane region" description="Helical" evidence="2">
    <location>
        <begin position="718"/>
        <end position="744"/>
    </location>
</feature>
<comment type="caution">
    <text evidence="3">The sequence shown here is derived from an EMBL/GenBank/DDBJ whole genome shotgun (WGS) entry which is preliminary data.</text>
</comment>